<evidence type="ECO:0000313" key="3">
    <source>
        <dbReference type="Proteomes" id="UP001472677"/>
    </source>
</evidence>
<evidence type="ECO:0000313" key="2">
    <source>
        <dbReference type="EMBL" id="KAK8563444.1"/>
    </source>
</evidence>
<keyword evidence="3" id="KW-1185">Reference proteome</keyword>
<dbReference type="Proteomes" id="UP001472677">
    <property type="component" value="Unassembled WGS sequence"/>
</dbReference>
<sequence>MCHTLFCTCHSYIMSIASLVVLLDRDLVLRAAGDIGAGSYYYGEGILHATEGLSRCNLMVALVQGSATTVLGPVVCLLFYDGTRSVSTGVSRCIGMMDLEQGSAIQILVGLDAYLS</sequence>
<name>A0ABR2EN69_9ROSI</name>
<reference evidence="2 3" key="1">
    <citation type="journal article" date="2024" name="G3 (Bethesda)">
        <title>Genome assembly of Hibiscus sabdariffa L. provides insights into metabolisms of medicinal natural products.</title>
        <authorList>
            <person name="Kim T."/>
        </authorList>
    </citation>
    <scope>NUCLEOTIDE SEQUENCE [LARGE SCALE GENOMIC DNA]</scope>
    <source>
        <strain evidence="2">TK-2024</strain>
        <tissue evidence="2">Old leaves</tissue>
    </source>
</reference>
<protein>
    <submittedName>
        <fullName evidence="2">Uncharacterized protein</fullName>
    </submittedName>
</protein>
<gene>
    <name evidence="2" type="ORF">V6N12_035590</name>
</gene>
<keyword evidence="1" id="KW-0732">Signal</keyword>
<organism evidence="2 3">
    <name type="scientific">Hibiscus sabdariffa</name>
    <name type="common">roselle</name>
    <dbReference type="NCBI Taxonomy" id="183260"/>
    <lineage>
        <taxon>Eukaryota</taxon>
        <taxon>Viridiplantae</taxon>
        <taxon>Streptophyta</taxon>
        <taxon>Embryophyta</taxon>
        <taxon>Tracheophyta</taxon>
        <taxon>Spermatophyta</taxon>
        <taxon>Magnoliopsida</taxon>
        <taxon>eudicotyledons</taxon>
        <taxon>Gunneridae</taxon>
        <taxon>Pentapetalae</taxon>
        <taxon>rosids</taxon>
        <taxon>malvids</taxon>
        <taxon>Malvales</taxon>
        <taxon>Malvaceae</taxon>
        <taxon>Malvoideae</taxon>
        <taxon>Hibiscus</taxon>
    </lineage>
</organism>
<accession>A0ABR2EN69</accession>
<comment type="caution">
    <text evidence="2">The sequence shown here is derived from an EMBL/GenBank/DDBJ whole genome shotgun (WGS) entry which is preliminary data.</text>
</comment>
<proteinExistence type="predicted"/>
<feature type="signal peptide" evidence="1">
    <location>
        <begin position="1"/>
        <end position="18"/>
    </location>
</feature>
<dbReference type="EMBL" id="JBBPBM010000011">
    <property type="protein sequence ID" value="KAK8563444.1"/>
    <property type="molecule type" value="Genomic_DNA"/>
</dbReference>
<feature type="chain" id="PRO_5045363710" evidence="1">
    <location>
        <begin position="19"/>
        <end position="116"/>
    </location>
</feature>
<evidence type="ECO:0000256" key="1">
    <source>
        <dbReference type="SAM" id="SignalP"/>
    </source>
</evidence>